<name>A0ABD3AF17_9GENT</name>
<dbReference type="Pfam" id="PF08387">
    <property type="entry name" value="FBD"/>
    <property type="match status" value="1"/>
</dbReference>
<dbReference type="Proteomes" id="UP001630127">
    <property type="component" value="Unassembled WGS sequence"/>
</dbReference>
<evidence type="ECO:0000259" key="1">
    <source>
        <dbReference type="Pfam" id="PF08387"/>
    </source>
</evidence>
<keyword evidence="3" id="KW-1185">Reference proteome</keyword>
<dbReference type="InterPro" id="IPR006566">
    <property type="entry name" value="FBD"/>
</dbReference>
<reference evidence="2 3" key="1">
    <citation type="submission" date="2024-11" db="EMBL/GenBank/DDBJ databases">
        <title>A near-complete genome assembly of Cinchona calisaya.</title>
        <authorList>
            <person name="Lian D.C."/>
            <person name="Zhao X.W."/>
            <person name="Wei L."/>
        </authorList>
    </citation>
    <scope>NUCLEOTIDE SEQUENCE [LARGE SCALE GENOMIC DNA]</scope>
    <source>
        <tissue evidence="2">Nenye</tissue>
    </source>
</reference>
<dbReference type="AlphaFoldDB" id="A0ABD3AF17"/>
<organism evidence="2 3">
    <name type="scientific">Cinchona calisaya</name>
    <dbReference type="NCBI Taxonomy" id="153742"/>
    <lineage>
        <taxon>Eukaryota</taxon>
        <taxon>Viridiplantae</taxon>
        <taxon>Streptophyta</taxon>
        <taxon>Embryophyta</taxon>
        <taxon>Tracheophyta</taxon>
        <taxon>Spermatophyta</taxon>
        <taxon>Magnoliopsida</taxon>
        <taxon>eudicotyledons</taxon>
        <taxon>Gunneridae</taxon>
        <taxon>Pentapetalae</taxon>
        <taxon>asterids</taxon>
        <taxon>lamiids</taxon>
        <taxon>Gentianales</taxon>
        <taxon>Rubiaceae</taxon>
        <taxon>Cinchonoideae</taxon>
        <taxon>Cinchoneae</taxon>
        <taxon>Cinchona</taxon>
    </lineage>
</organism>
<dbReference type="EMBL" id="JBJUIK010000004">
    <property type="protein sequence ID" value="KAL3529135.1"/>
    <property type="molecule type" value="Genomic_DNA"/>
</dbReference>
<protein>
    <recommendedName>
        <fullName evidence="1">FBD domain-containing protein</fullName>
    </recommendedName>
</protein>
<gene>
    <name evidence="2" type="ORF">ACH5RR_008457</name>
</gene>
<dbReference type="InterPro" id="IPR053772">
    <property type="entry name" value="At1g61320/At1g61330-like"/>
</dbReference>
<evidence type="ECO:0000313" key="2">
    <source>
        <dbReference type="EMBL" id="KAL3529135.1"/>
    </source>
</evidence>
<proteinExistence type="predicted"/>
<comment type="caution">
    <text evidence="2">The sequence shown here is derived from an EMBL/GenBank/DDBJ whole genome shotgun (WGS) entry which is preliminary data.</text>
</comment>
<feature type="domain" description="FBD" evidence="1">
    <location>
        <begin position="89"/>
        <end position="122"/>
    </location>
</feature>
<accession>A0ABD3AF17</accession>
<dbReference type="PANTHER" id="PTHR34145">
    <property type="entry name" value="OS02G0105600 PROTEIN"/>
    <property type="match status" value="1"/>
</dbReference>
<dbReference type="PANTHER" id="PTHR34145:SF68">
    <property type="entry name" value="FBD DOMAIN-CONTAINING PROTEIN"/>
    <property type="match status" value="1"/>
</dbReference>
<sequence length="166" mass="19251">MNSESPNSCCKYQNFGHYILKRFPTMEKLKFFKLDVLAESDCPLIDIHPVIEASPYLEKFVIQIEWSHDMVLGETEWTYTSVLFRPPHQHLKIVKFCGYFGRVCDLELARYLFRCCAALEKFIVDPHCRGAIDPGRRYKKNVRAARGRAKRQLEGIKPGGVKLVIL</sequence>
<evidence type="ECO:0000313" key="3">
    <source>
        <dbReference type="Proteomes" id="UP001630127"/>
    </source>
</evidence>